<evidence type="ECO:0000256" key="4">
    <source>
        <dbReference type="PROSITE-ProRule" id="PRU00175"/>
    </source>
</evidence>
<keyword evidence="3" id="KW-0862">Zinc</keyword>
<dbReference type="STRING" id="914234.M2RCE6"/>
<keyword evidence="1" id="KW-0479">Metal-binding</keyword>
<feature type="non-terminal residue" evidence="8">
    <location>
        <position position="285"/>
    </location>
</feature>
<dbReference type="EMBL" id="KB445798">
    <property type="protein sequence ID" value="EMD36451.1"/>
    <property type="molecule type" value="Genomic_DNA"/>
</dbReference>
<evidence type="ECO:0000256" key="3">
    <source>
        <dbReference type="ARBA" id="ARBA00022833"/>
    </source>
</evidence>
<dbReference type="OrthoDB" id="6105938at2759"/>
<gene>
    <name evidence="8" type="ORF">CERSUDRAFT_138116</name>
</gene>
<accession>M2RCE6</accession>
<dbReference type="InterPro" id="IPR013083">
    <property type="entry name" value="Znf_RING/FYVE/PHD"/>
</dbReference>
<evidence type="ECO:0000313" key="8">
    <source>
        <dbReference type="EMBL" id="EMD36451.1"/>
    </source>
</evidence>
<evidence type="ECO:0000256" key="2">
    <source>
        <dbReference type="ARBA" id="ARBA00022771"/>
    </source>
</evidence>
<dbReference type="SMART" id="SM00184">
    <property type="entry name" value="RING"/>
    <property type="match status" value="1"/>
</dbReference>
<protein>
    <recommendedName>
        <fullName evidence="7">RING-type domain-containing protein</fullName>
    </recommendedName>
</protein>
<dbReference type="AlphaFoldDB" id="M2RCE6"/>
<evidence type="ECO:0000256" key="1">
    <source>
        <dbReference type="ARBA" id="ARBA00022723"/>
    </source>
</evidence>
<proteinExistence type="predicted"/>
<feature type="coiled-coil region" evidence="5">
    <location>
        <begin position="169"/>
        <end position="203"/>
    </location>
</feature>
<dbReference type="GO" id="GO:0008270">
    <property type="term" value="F:zinc ion binding"/>
    <property type="evidence" value="ECO:0007669"/>
    <property type="project" value="UniProtKB-KW"/>
</dbReference>
<dbReference type="InterPro" id="IPR001841">
    <property type="entry name" value="Znf_RING"/>
</dbReference>
<feature type="domain" description="RING-type" evidence="7">
    <location>
        <begin position="10"/>
        <end position="52"/>
    </location>
</feature>
<feature type="region of interest" description="Disordered" evidence="6">
    <location>
        <begin position="255"/>
        <end position="285"/>
    </location>
</feature>
<name>M2RCE6_CERS8</name>
<dbReference type="PROSITE" id="PS50089">
    <property type="entry name" value="ZF_RING_2"/>
    <property type="match status" value="1"/>
</dbReference>
<reference evidence="8 9" key="1">
    <citation type="journal article" date="2012" name="Proc. Natl. Acad. Sci. U.S.A.">
        <title>Comparative genomics of Ceriporiopsis subvermispora and Phanerochaete chrysosporium provide insight into selective ligninolysis.</title>
        <authorList>
            <person name="Fernandez-Fueyo E."/>
            <person name="Ruiz-Duenas F.J."/>
            <person name="Ferreira P."/>
            <person name="Floudas D."/>
            <person name="Hibbett D.S."/>
            <person name="Canessa P."/>
            <person name="Larrondo L.F."/>
            <person name="James T.Y."/>
            <person name="Seelenfreund D."/>
            <person name="Lobos S."/>
            <person name="Polanco R."/>
            <person name="Tello M."/>
            <person name="Honda Y."/>
            <person name="Watanabe T."/>
            <person name="Watanabe T."/>
            <person name="Ryu J.S."/>
            <person name="Kubicek C.P."/>
            <person name="Schmoll M."/>
            <person name="Gaskell J."/>
            <person name="Hammel K.E."/>
            <person name="St John F.J."/>
            <person name="Vanden Wymelenberg A."/>
            <person name="Sabat G."/>
            <person name="Splinter BonDurant S."/>
            <person name="Syed K."/>
            <person name="Yadav J.S."/>
            <person name="Doddapaneni H."/>
            <person name="Subramanian V."/>
            <person name="Lavin J.L."/>
            <person name="Oguiza J.A."/>
            <person name="Perez G."/>
            <person name="Pisabarro A.G."/>
            <person name="Ramirez L."/>
            <person name="Santoyo F."/>
            <person name="Master E."/>
            <person name="Coutinho P.M."/>
            <person name="Henrissat B."/>
            <person name="Lombard V."/>
            <person name="Magnuson J.K."/>
            <person name="Kuees U."/>
            <person name="Hori C."/>
            <person name="Igarashi K."/>
            <person name="Samejima M."/>
            <person name="Held B.W."/>
            <person name="Barry K.W."/>
            <person name="LaButti K.M."/>
            <person name="Lapidus A."/>
            <person name="Lindquist E.A."/>
            <person name="Lucas S.M."/>
            <person name="Riley R."/>
            <person name="Salamov A.A."/>
            <person name="Hoffmeister D."/>
            <person name="Schwenk D."/>
            <person name="Hadar Y."/>
            <person name="Yarden O."/>
            <person name="de Vries R.P."/>
            <person name="Wiebenga A."/>
            <person name="Stenlid J."/>
            <person name="Eastwood D."/>
            <person name="Grigoriev I.V."/>
            <person name="Berka R.M."/>
            <person name="Blanchette R.A."/>
            <person name="Kersten P."/>
            <person name="Martinez A.T."/>
            <person name="Vicuna R."/>
            <person name="Cullen D."/>
        </authorList>
    </citation>
    <scope>NUCLEOTIDE SEQUENCE [LARGE SCALE GENOMIC DNA]</scope>
    <source>
        <strain evidence="8 9">B</strain>
    </source>
</reference>
<keyword evidence="2 4" id="KW-0863">Zinc-finger</keyword>
<keyword evidence="9" id="KW-1185">Reference proteome</keyword>
<evidence type="ECO:0000259" key="7">
    <source>
        <dbReference type="PROSITE" id="PS50089"/>
    </source>
</evidence>
<dbReference type="Gene3D" id="3.30.40.10">
    <property type="entry name" value="Zinc/RING finger domain, C3HC4 (zinc finger)"/>
    <property type="match status" value="1"/>
</dbReference>
<keyword evidence="5" id="KW-0175">Coiled coil</keyword>
<organism evidence="8 9">
    <name type="scientific">Ceriporiopsis subvermispora (strain B)</name>
    <name type="common">White-rot fungus</name>
    <name type="synonym">Gelatoporia subvermispora</name>
    <dbReference type="NCBI Taxonomy" id="914234"/>
    <lineage>
        <taxon>Eukaryota</taxon>
        <taxon>Fungi</taxon>
        <taxon>Dikarya</taxon>
        <taxon>Basidiomycota</taxon>
        <taxon>Agaricomycotina</taxon>
        <taxon>Agaricomycetes</taxon>
        <taxon>Polyporales</taxon>
        <taxon>Gelatoporiaceae</taxon>
        <taxon>Gelatoporia</taxon>
    </lineage>
</organism>
<evidence type="ECO:0000256" key="5">
    <source>
        <dbReference type="SAM" id="Coils"/>
    </source>
</evidence>
<dbReference type="InterPro" id="IPR017907">
    <property type="entry name" value="Znf_RING_CS"/>
</dbReference>
<sequence length="285" mass="32448">MLVVHPSSTCDVCLDPYSWATPENTPHAIACGHIFCRSCLHLILEQRCPLCRKAFQEDRIKKLHVDQCNAPNDEHQNRDREYLSQVSLCFPEDTSDEQVNGVVGEVHQWLATRSDDSCMTLKALRAAVEGLHKYKLLIVENLRDKNMIRKHVRAVHELREDNRALRAVENAAVLKCTELTEQLEKMEQDCAALRSERARYHAELTRLKHLSNPLPPPPRQIHLERAASLTAPSSQSTWTTPAAVPSYLIYTQRPDGSYMQGPIAPEPETAPVLREDETQIRSPHR</sequence>
<dbReference type="Pfam" id="PF14634">
    <property type="entry name" value="zf-RING_5"/>
    <property type="match status" value="1"/>
</dbReference>
<evidence type="ECO:0000313" key="9">
    <source>
        <dbReference type="Proteomes" id="UP000016930"/>
    </source>
</evidence>
<evidence type="ECO:0000256" key="6">
    <source>
        <dbReference type="SAM" id="MobiDB-lite"/>
    </source>
</evidence>
<dbReference type="PROSITE" id="PS00518">
    <property type="entry name" value="ZF_RING_1"/>
    <property type="match status" value="1"/>
</dbReference>
<dbReference type="SUPFAM" id="SSF57850">
    <property type="entry name" value="RING/U-box"/>
    <property type="match status" value="1"/>
</dbReference>
<dbReference type="HOGENOM" id="CLU_981955_0_0_1"/>
<dbReference type="Proteomes" id="UP000016930">
    <property type="component" value="Unassembled WGS sequence"/>
</dbReference>